<comment type="similarity">
    <text evidence="2 8 9">Belongs to the ATPase epsilon chain family.</text>
</comment>
<dbReference type="SUPFAM" id="SSF51344">
    <property type="entry name" value="Epsilon subunit of F1F0-ATP synthase N-terminal domain"/>
    <property type="match status" value="1"/>
</dbReference>
<evidence type="ECO:0000256" key="9">
    <source>
        <dbReference type="RuleBase" id="RU003656"/>
    </source>
</evidence>
<keyword evidence="6 8" id="KW-0139">CF(1)</keyword>
<dbReference type="InterPro" id="IPR001469">
    <property type="entry name" value="ATP_synth_F1_dsu/esu"/>
</dbReference>
<evidence type="ECO:0000313" key="11">
    <source>
        <dbReference type="Proteomes" id="UP000195447"/>
    </source>
</evidence>
<dbReference type="SUPFAM" id="SSF46604">
    <property type="entry name" value="Epsilon subunit of F1F0-ATP synthase C-terminal domain"/>
    <property type="match status" value="1"/>
</dbReference>
<keyword evidence="8" id="KW-1003">Cell membrane</keyword>
<keyword evidence="5 8" id="KW-0472">Membrane</keyword>
<sequence>MISLKIVTPHGTYSEVDVKSISLRSVEGQMTLLTDHLPIFASLVPCKLALVDNNDQRYEYALSGGFCHLEDNKAMILTDAIEGKTEIDLERAKRAYERARARIEKKDEVTNLKRAQLALERAVNRINVYGG</sequence>
<dbReference type="RefSeq" id="WP_015535290.1">
    <property type="nucleotide sequence ID" value="NZ_CALHAA010000008.1"/>
</dbReference>
<dbReference type="GO" id="GO:0045259">
    <property type="term" value="C:proton-transporting ATP synthase complex"/>
    <property type="evidence" value="ECO:0007669"/>
    <property type="project" value="UniProtKB-KW"/>
</dbReference>
<keyword evidence="8" id="KW-0375">Hydrogen ion transport</keyword>
<dbReference type="GO" id="GO:0005886">
    <property type="term" value="C:plasma membrane"/>
    <property type="evidence" value="ECO:0007669"/>
    <property type="project" value="UniProtKB-SubCell"/>
</dbReference>
<evidence type="ECO:0000256" key="7">
    <source>
        <dbReference type="ARBA" id="ARBA00023310"/>
    </source>
</evidence>
<keyword evidence="11" id="KW-1185">Reference proteome</keyword>
<evidence type="ECO:0000256" key="3">
    <source>
        <dbReference type="ARBA" id="ARBA00022448"/>
    </source>
</evidence>
<dbReference type="Proteomes" id="UP000195447">
    <property type="component" value="Unassembled WGS sequence"/>
</dbReference>
<evidence type="ECO:0000313" key="10">
    <source>
        <dbReference type="EMBL" id="OUP58345.1"/>
    </source>
</evidence>
<evidence type="ECO:0000256" key="8">
    <source>
        <dbReference type="HAMAP-Rule" id="MF_00530"/>
    </source>
</evidence>
<dbReference type="Pfam" id="PF00401">
    <property type="entry name" value="ATP-synt_DE"/>
    <property type="match status" value="1"/>
</dbReference>
<evidence type="ECO:0000256" key="4">
    <source>
        <dbReference type="ARBA" id="ARBA00023065"/>
    </source>
</evidence>
<dbReference type="PANTHER" id="PTHR13822:SF10">
    <property type="entry name" value="ATP SYNTHASE EPSILON CHAIN, CHLOROPLASTIC"/>
    <property type="match status" value="1"/>
</dbReference>
<dbReference type="CDD" id="cd12152">
    <property type="entry name" value="F1-ATPase_delta"/>
    <property type="match status" value="1"/>
</dbReference>
<comment type="subunit">
    <text evidence="8 9">F-type ATPases have 2 components, CF(1) - the catalytic core - and CF(0) - the membrane proton channel. CF(1) has five subunits: alpha(3), beta(3), gamma(1), delta(1), epsilon(1). CF(0) has three main subunits: a, b and c.</text>
</comment>
<dbReference type="EMBL" id="NFKM01000017">
    <property type="protein sequence ID" value="OUP58345.1"/>
    <property type="molecule type" value="Genomic_DNA"/>
</dbReference>
<name>A0A1Y4LNT9_9FIRM</name>
<proteinExistence type="inferred from homology"/>
<dbReference type="GeneID" id="79876586"/>
<dbReference type="Pfam" id="PF02823">
    <property type="entry name" value="ATP-synt_DE_N"/>
    <property type="match status" value="1"/>
</dbReference>
<keyword evidence="3 8" id="KW-0813">Transport</keyword>
<evidence type="ECO:0000256" key="1">
    <source>
        <dbReference type="ARBA" id="ARBA00004202"/>
    </source>
</evidence>
<evidence type="ECO:0000256" key="5">
    <source>
        <dbReference type="ARBA" id="ARBA00023136"/>
    </source>
</evidence>
<organism evidence="10 11">
    <name type="scientific">Faecalitalea cylindroides</name>
    <dbReference type="NCBI Taxonomy" id="39483"/>
    <lineage>
        <taxon>Bacteria</taxon>
        <taxon>Bacillati</taxon>
        <taxon>Bacillota</taxon>
        <taxon>Erysipelotrichia</taxon>
        <taxon>Erysipelotrichales</taxon>
        <taxon>Erysipelotrichaceae</taxon>
        <taxon>Faecalitalea</taxon>
    </lineage>
</organism>
<gene>
    <name evidence="8" type="primary">atpC</name>
    <name evidence="10" type="ORF">B5F14_08125</name>
</gene>
<dbReference type="InterPro" id="IPR036771">
    <property type="entry name" value="ATPsynth_dsu/esu_N"/>
</dbReference>
<accession>A0A1Y4LNT9</accession>
<dbReference type="GO" id="GO:0005524">
    <property type="term" value="F:ATP binding"/>
    <property type="evidence" value="ECO:0007669"/>
    <property type="project" value="UniProtKB-UniRule"/>
</dbReference>
<comment type="subcellular location">
    <subcellularLocation>
        <location evidence="1 8">Cell membrane</location>
        <topology evidence="1 8">Peripheral membrane protein</topology>
    </subcellularLocation>
</comment>
<keyword evidence="7 8" id="KW-0066">ATP synthesis</keyword>
<dbReference type="InterPro" id="IPR036794">
    <property type="entry name" value="ATP_F1_dsu/esu_C_sf"/>
</dbReference>
<comment type="caution">
    <text evidence="10">The sequence shown here is derived from an EMBL/GenBank/DDBJ whole genome shotgun (WGS) entry which is preliminary data.</text>
</comment>
<evidence type="ECO:0000256" key="6">
    <source>
        <dbReference type="ARBA" id="ARBA00023196"/>
    </source>
</evidence>
<dbReference type="InterPro" id="IPR020546">
    <property type="entry name" value="ATP_synth_F1_dsu/esu_N"/>
</dbReference>
<dbReference type="PANTHER" id="PTHR13822">
    <property type="entry name" value="ATP SYNTHASE DELTA/EPSILON CHAIN"/>
    <property type="match status" value="1"/>
</dbReference>
<dbReference type="Gene3D" id="1.20.5.440">
    <property type="entry name" value="ATP synthase delta/epsilon subunit, C-terminal domain"/>
    <property type="match status" value="1"/>
</dbReference>
<dbReference type="NCBIfam" id="TIGR01216">
    <property type="entry name" value="ATP_synt_epsi"/>
    <property type="match status" value="1"/>
</dbReference>
<dbReference type="Gene3D" id="2.60.15.10">
    <property type="entry name" value="F0F1 ATP synthase delta/epsilon subunit, N-terminal"/>
    <property type="match status" value="1"/>
</dbReference>
<comment type="function">
    <text evidence="8">Produces ATP from ADP in the presence of a proton gradient across the membrane.</text>
</comment>
<protein>
    <recommendedName>
        <fullName evidence="8">ATP synthase epsilon chain</fullName>
    </recommendedName>
    <alternativeName>
        <fullName evidence="8">ATP synthase F1 sector epsilon subunit</fullName>
    </alternativeName>
    <alternativeName>
        <fullName evidence="8">F-ATPase epsilon subunit</fullName>
    </alternativeName>
</protein>
<dbReference type="AlphaFoldDB" id="A0A1Y4LNT9"/>
<keyword evidence="4 8" id="KW-0406">Ion transport</keyword>
<dbReference type="GO" id="GO:0046933">
    <property type="term" value="F:proton-transporting ATP synthase activity, rotational mechanism"/>
    <property type="evidence" value="ECO:0007669"/>
    <property type="project" value="UniProtKB-UniRule"/>
</dbReference>
<reference evidence="11" key="1">
    <citation type="submission" date="2017-04" db="EMBL/GenBank/DDBJ databases">
        <title>Function of individual gut microbiota members based on whole genome sequencing of pure cultures obtained from chicken caecum.</title>
        <authorList>
            <person name="Medvecky M."/>
            <person name="Cejkova D."/>
            <person name="Polansky O."/>
            <person name="Karasova D."/>
            <person name="Kubasova T."/>
            <person name="Cizek A."/>
            <person name="Rychlik I."/>
        </authorList>
    </citation>
    <scope>NUCLEOTIDE SEQUENCE [LARGE SCALE GENOMIC DNA]</scope>
    <source>
        <strain evidence="11">An178</strain>
    </source>
</reference>
<evidence type="ECO:0000256" key="2">
    <source>
        <dbReference type="ARBA" id="ARBA00005712"/>
    </source>
</evidence>
<dbReference type="InterPro" id="IPR020547">
    <property type="entry name" value="ATP_synth_F1_esu_C"/>
</dbReference>
<dbReference type="HAMAP" id="MF_00530">
    <property type="entry name" value="ATP_synth_epsil_bac"/>
    <property type="match status" value="1"/>
</dbReference>